<evidence type="ECO:0000256" key="1">
    <source>
        <dbReference type="SAM" id="MobiDB-lite"/>
    </source>
</evidence>
<feature type="region of interest" description="Disordered" evidence="1">
    <location>
        <begin position="150"/>
        <end position="172"/>
    </location>
</feature>
<accession>A0A1Z4LK19</accession>
<sequence>MSLVKAQLISSDGGGTIEFMFNPTELNFSQSINLTKNEGARTSKGLPKANFAYPEPCKLTISDILLDTYEQGGGKSVLPYLHKFQRALDFTESGNNKNKRPPTFVFTWGKHQFVRCFITTMNYKLMMFLPDGTPVRAKLDLTLEEIDESISKPGMGTPSNVNRSGDNRVSRS</sequence>
<gene>
    <name evidence="3" type="ORF">NIES267_10580</name>
</gene>
<dbReference type="OrthoDB" id="9815939at2"/>
<name>A0A1Z4LK19_9CYAN</name>
<protein>
    <recommendedName>
        <fullName evidence="2">Contractile injection system tube protein N-terminal domain-containing protein</fullName>
    </recommendedName>
</protein>
<dbReference type="Proteomes" id="UP000218418">
    <property type="component" value="Chromosome"/>
</dbReference>
<evidence type="ECO:0000259" key="2">
    <source>
        <dbReference type="Pfam" id="PF19266"/>
    </source>
</evidence>
<dbReference type="Pfam" id="PF19266">
    <property type="entry name" value="CIS_tube"/>
    <property type="match status" value="1"/>
</dbReference>
<evidence type="ECO:0000313" key="4">
    <source>
        <dbReference type="Proteomes" id="UP000218418"/>
    </source>
</evidence>
<feature type="domain" description="Contractile injection system tube protein N-terminal" evidence="2">
    <location>
        <begin position="12"/>
        <end position="148"/>
    </location>
</feature>
<keyword evidence="4" id="KW-1185">Reference proteome</keyword>
<reference evidence="3 4" key="1">
    <citation type="submission" date="2017-06" db="EMBL/GenBank/DDBJ databases">
        <title>Genome sequencing of cyanobaciteial culture collection at National Institute for Environmental Studies (NIES).</title>
        <authorList>
            <person name="Hirose Y."/>
            <person name="Shimura Y."/>
            <person name="Fujisawa T."/>
            <person name="Nakamura Y."/>
            <person name="Kawachi M."/>
        </authorList>
    </citation>
    <scope>NUCLEOTIDE SEQUENCE [LARGE SCALE GENOMIC DNA]</scope>
    <source>
        <strain evidence="3 4">NIES-267</strain>
    </source>
</reference>
<proteinExistence type="predicted"/>
<dbReference type="InterPro" id="IPR045361">
    <property type="entry name" value="CIS_tube_prot_N"/>
</dbReference>
<dbReference type="EMBL" id="AP018227">
    <property type="protein sequence ID" value="BAY81581.1"/>
    <property type="molecule type" value="Genomic_DNA"/>
</dbReference>
<organism evidence="3 4">
    <name type="scientific">Calothrix parasitica NIES-267</name>
    <dbReference type="NCBI Taxonomy" id="1973488"/>
    <lineage>
        <taxon>Bacteria</taxon>
        <taxon>Bacillati</taxon>
        <taxon>Cyanobacteriota</taxon>
        <taxon>Cyanophyceae</taxon>
        <taxon>Nostocales</taxon>
        <taxon>Calotrichaceae</taxon>
        <taxon>Calothrix</taxon>
    </lineage>
</organism>
<dbReference type="AlphaFoldDB" id="A0A1Z4LK19"/>
<evidence type="ECO:0000313" key="3">
    <source>
        <dbReference type="EMBL" id="BAY81581.1"/>
    </source>
</evidence>